<organism evidence="3 4">
    <name type="scientific">Paramecium primaurelia</name>
    <dbReference type="NCBI Taxonomy" id="5886"/>
    <lineage>
        <taxon>Eukaryota</taxon>
        <taxon>Sar</taxon>
        <taxon>Alveolata</taxon>
        <taxon>Ciliophora</taxon>
        <taxon>Intramacronucleata</taxon>
        <taxon>Oligohymenophorea</taxon>
        <taxon>Peniculida</taxon>
        <taxon>Parameciidae</taxon>
        <taxon>Paramecium</taxon>
    </lineage>
</organism>
<accession>A0A8S1KQ90</accession>
<comment type="caution">
    <text evidence="3">The sequence shown here is derived from an EMBL/GenBank/DDBJ whole genome shotgun (WGS) entry which is preliminary data.</text>
</comment>
<dbReference type="EMBL" id="CAJJDM010000023">
    <property type="protein sequence ID" value="CAD8057057.1"/>
    <property type="molecule type" value="Genomic_DNA"/>
</dbReference>
<dbReference type="AlphaFoldDB" id="A0A8S1KQ90"/>
<evidence type="ECO:0000313" key="3">
    <source>
        <dbReference type="EMBL" id="CAD8057057.1"/>
    </source>
</evidence>
<sequence>MKDTTTRRIFEKENQAEVSNNIEKRNNQKSLTQLVSLTLLNHQPNFEFKSIDIKQQYSQQNYLTQRNPNVPSLHYRPEQKQKTTICTTIQIYSPIKVRQTTQISQSIQQDQSYKESKLQQNRFIYNYGDIILTNYQIYDTIQKFEFLKKHSINSSLRAKMIDWMIEVMTSYKCKDQTFFMAVRLMDQYLNQSQKSHVPQDMHLIGVTCMFIACKFEEVQPVKLQIVHEKIAHKKLTKEEIKEKENQIAQALDFKFFGTTLYEIITITLQMINQYQKLHQIVVYLAKMILYDYQIISQFNYSILSAACIIIGCNLSCQDQNDEIIAQVLQLLNVNKDATLDLSNKILNLAKNFDKQFQNLENLKKFNKNSILDIVKLQK</sequence>
<reference evidence="3" key="1">
    <citation type="submission" date="2021-01" db="EMBL/GenBank/DDBJ databases">
        <authorList>
            <consortium name="Genoscope - CEA"/>
            <person name="William W."/>
        </authorList>
    </citation>
    <scope>NUCLEOTIDE SEQUENCE</scope>
</reference>
<comment type="similarity">
    <text evidence="1">Belongs to the cyclin family.</text>
</comment>
<dbReference type="OMA" id="MWPHELE"/>
<proteinExistence type="inferred from homology"/>
<gene>
    <name evidence="3" type="ORF">PPRIM_AZ9-3.1.T0250235</name>
</gene>
<dbReference type="InterPro" id="IPR039361">
    <property type="entry name" value="Cyclin"/>
</dbReference>
<evidence type="ECO:0000313" key="4">
    <source>
        <dbReference type="Proteomes" id="UP000688137"/>
    </source>
</evidence>
<dbReference type="InterPro" id="IPR013763">
    <property type="entry name" value="Cyclin-like_dom"/>
</dbReference>
<dbReference type="InterPro" id="IPR006671">
    <property type="entry name" value="Cyclin_N"/>
</dbReference>
<feature type="domain" description="Cyclin-like" evidence="2">
    <location>
        <begin position="162"/>
        <end position="249"/>
    </location>
</feature>
<protein>
    <recommendedName>
        <fullName evidence="2">Cyclin-like domain-containing protein</fullName>
    </recommendedName>
</protein>
<dbReference type="Proteomes" id="UP000688137">
    <property type="component" value="Unassembled WGS sequence"/>
</dbReference>
<evidence type="ECO:0000259" key="2">
    <source>
        <dbReference type="SMART" id="SM00385"/>
    </source>
</evidence>
<keyword evidence="4" id="KW-1185">Reference proteome</keyword>
<evidence type="ECO:0000256" key="1">
    <source>
        <dbReference type="RuleBase" id="RU000383"/>
    </source>
</evidence>
<dbReference type="PANTHER" id="PTHR10177">
    <property type="entry name" value="CYCLINS"/>
    <property type="match status" value="1"/>
</dbReference>
<dbReference type="FunFam" id="1.10.472.10:FF:000089">
    <property type="entry name" value="Cyclin, N-terminal domain containing protein"/>
    <property type="match status" value="1"/>
</dbReference>
<dbReference type="SMART" id="SM00385">
    <property type="entry name" value="CYCLIN"/>
    <property type="match status" value="1"/>
</dbReference>
<name>A0A8S1KQ90_PARPR</name>
<dbReference type="Pfam" id="PF00134">
    <property type="entry name" value="Cyclin_N"/>
    <property type="match status" value="1"/>
</dbReference>
<keyword evidence="1" id="KW-0195">Cyclin</keyword>